<dbReference type="EMBL" id="KN822016">
    <property type="protein sequence ID" value="KIM66585.1"/>
    <property type="molecule type" value="Genomic_DNA"/>
</dbReference>
<feature type="non-terminal residue" evidence="1">
    <location>
        <position position="1"/>
    </location>
</feature>
<dbReference type="SUPFAM" id="SSF53098">
    <property type="entry name" value="Ribonuclease H-like"/>
    <property type="match status" value="1"/>
</dbReference>
<gene>
    <name evidence="1" type="ORF">SCLCIDRAFT_109864</name>
</gene>
<reference evidence="2" key="2">
    <citation type="submission" date="2015-01" db="EMBL/GenBank/DDBJ databases">
        <title>Evolutionary Origins and Diversification of the Mycorrhizal Mutualists.</title>
        <authorList>
            <consortium name="DOE Joint Genome Institute"/>
            <consortium name="Mycorrhizal Genomics Consortium"/>
            <person name="Kohler A."/>
            <person name="Kuo A."/>
            <person name="Nagy L.G."/>
            <person name="Floudas D."/>
            <person name="Copeland A."/>
            <person name="Barry K.W."/>
            <person name="Cichocki N."/>
            <person name="Veneault-Fourrey C."/>
            <person name="LaButti K."/>
            <person name="Lindquist E.A."/>
            <person name="Lipzen A."/>
            <person name="Lundell T."/>
            <person name="Morin E."/>
            <person name="Murat C."/>
            <person name="Riley R."/>
            <person name="Ohm R."/>
            <person name="Sun H."/>
            <person name="Tunlid A."/>
            <person name="Henrissat B."/>
            <person name="Grigoriev I.V."/>
            <person name="Hibbett D.S."/>
            <person name="Martin F."/>
        </authorList>
    </citation>
    <scope>NUCLEOTIDE SEQUENCE [LARGE SCALE GENOMIC DNA]</scope>
    <source>
        <strain evidence="2">Foug A</strain>
    </source>
</reference>
<sequence length="199" mass="22875">DEVLIMFGFLTLTYTEMLKGVSGEDEVMITAIMHSLEKHWGKVDQEVFVAAVILNPMYKTRPFFRNCKFTHAGIYLLLIKLWKHFYCGMDPPVELQREMMDYLQGVGDYEGMDAWVQATIQNSAMNHQQLDPIPMYESISFPDQELTPLKKLAWHIFAICANSASCEHLFSKFGLILTQLCSCMQLKNLLNTTELALHL</sequence>
<organism evidence="1 2">
    <name type="scientific">Scleroderma citrinum Foug A</name>
    <dbReference type="NCBI Taxonomy" id="1036808"/>
    <lineage>
        <taxon>Eukaryota</taxon>
        <taxon>Fungi</taxon>
        <taxon>Dikarya</taxon>
        <taxon>Basidiomycota</taxon>
        <taxon>Agaricomycotina</taxon>
        <taxon>Agaricomycetes</taxon>
        <taxon>Agaricomycetidae</taxon>
        <taxon>Boletales</taxon>
        <taxon>Sclerodermatineae</taxon>
        <taxon>Sclerodermataceae</taxon>
        <taxon>Scleroderma</taxon>
    </lineage>
</organism>
<dbReference type="Proteomes" id="UP000053989">
    <property type="component" value="Unassembled WGS sequence"/>
</dbReference>
<evidence type="ECO:0008006" key="3">
    <source>
        <dbReference type="Google" id="ProtNLM"/>
    </source>
</evidence>
<dbReference type="STRING" id="1036808.A0A0C3E1C5"/>
<protein>
    <recommendedName>
        <fullName evidence="3">HAT C-terminal dimerisation domain-containing protein</fullName>
    </recommendedName>
</protein>
<dbReference type="HOGENOM" id="CLU_080325_0_0_1"/>
<name>A0A0C3E1C5_9AGAM</name>
<dbReference type="InterPro" id="IPR012337">
    <property type="entry name" value="RNaseH-like_sf"/>
</dbReference>
<accession>A0A0C3E1C5</accession>
<evidence type="ECO:0000313" key="1">
    <source>
        <dbReference type="EMBL" id="KIM66585.1"/>
    </source>
</evidence>
<dbReference type="InParanoid" id="A0A0C3E1C5"/>
<proteinExistence type="predicted"/>
<keyword evidence="2" id="KW-1185">Reference proteome</keyword>
<reference evidence="1 2" key="1">
    <citation type="submission" date="2014-04" db="EMBL/GenBank/DDBJ databases">
        <authorList>
            <consortium name="DOE Joint Genome Institute"/>
            <person name="Kuo A."/>
            <person name="Kohler A."/>
            <person name="Nagy L.G."/>
            <person name="Floudas D."/>
            <person name="Copeland A."/>
            <person name="Barry K.W."/>
            <person name="Cichocki N."/>
            <person name="Veneault-Fourrey C."/>
            <person name="LaButti K."/>
            <person name="Lindquist E.A."/>
            <person name="Lipzen A."/>
            <person name="Lundell T."/>
            <person name="Morin E."/>
            <person name="Murat C."/>
            <person name="Sun H."/>
            <person name="Tunlid A."/>
            <person name="Henrissat B."/>
            <person name="Grigoriev I.V."/>
            <person name="Hibbett D.S."/>
            <person name="Martin F."/>
            <person name="Nordberg H.P."/>
            <person name="Cantor M.N."/>
            <person name="Hua S.X."/>
        </authorList>
    </citation>
    <scope>NUCLEOTIDE SEQUENCE [LARGE SCALE GENOMIC DNA]</scope>
    <source>
        <strain evidence="1 2">Foug A</strain>
    </source>
</reference>
<dbReference type="OrthoDB" id="3270520at2759"/>
<evidence type="ECO:0000313" key="2">
    <source>
        <dbReference type="Proteomes" id="UP000053989"/>
    </source>
</evidence>
<dbReference type="AlphaFoldDB" id="A0A0C3E1C5"/>